<evidence type="ECO:0000256" key="1">
    <source>
        <dbReference type="ARBA" id="ARBA00023015"/>
    </source>
</evidence>
<dbReference type="Gene3D" id="1.10.10.60">
    <property type="entry name" value="Homeodomain-like"/>
    <property type="match status" value="2"/>
</dbReference>
<feature type="domain" description="GGDEF" evidence="7">
    <location>
        <begin position="165"/>
        <end position="295"/>
    </location>
</feature>
<dbReference type="GO" id="GO:0003700">
    <property type="term" value="F:DNA-binding transcription factor activity"/>
    <property type="evidence" value="ECO:0007669"/>
    <property type="project" value="InterPro"/>
</dbReference>
<keyword evidence="2" id="KW-0238">DNA-binding</keyword>
<feature type="domain" description="HTH araC/xylS-type" evidence="5">
    <location>
        <begin position="418"/>
        <end position="515"/>
    </location>
</feature>
<dbReference type="RefSeq" id="WP_116062528.1">
    <property type="nucleotide sequence ID" value="NZ_QRDZ01000017.1"/>
</dbReference>
<dbReference type="PANTHER" id="PTHR43280">
    <property type="entry name" value="ARAC-FAMILY TRANSCRIPTIONAL REGULATOR"/>
    <property type="match status" value="1"/>
</dbReference>
<dbReference type="SMART" id="SM00448">
    <property type="entry name" value="REC"/>
    <property type="match status" value="1"/>
</dbReference>
<evidence type="ECO:0000256" key="4">
    <source>
        <dbReference type="PROSITE-ProRule" id="PRU00169"/>
    </source>
</evidence>
<feature type="domain" description="Response regulatory" evidence="6">
    <location>
        <begin position="2"/>
        <end position="122"/>
    </location>
</feature>
<dbReference type="GO" id="GO:0043565">
    <property type="term" value="F:sequence-specific DNA binding"/>
    <property type="evidence" value="ECO:0007669"/>
    <property type="project" value="InterPro"/>
</dbReference>
<dbReference type="PROSITE" id="PS50110">
    <property type="entry name" value="RESPONSE_REGULATORY"/>
    <property type="match status" value="1"/>
</dbReference>
<dbReference type="Pfam" id="PF12833">
    <property type="entry name" value="HTH_18"/>
    <property type="match status" value="1"/>
</dbReference>
<dbReference type="AlphaFoldDB" id="A0A3D9JM97"/>
<proteinExistence type="predicted"/>
<comment type="caution">
    <text evidence="8">The sequence shown here is derived from an EMBL/GenBank/DDBJ whole genome shotgun (WGS) entry which is preliminary data.</text>
</comment>
<dbReference type="InterPro" id="IPR000160">
    <property type="entry name" value="GGDEF_dom"/>
</dbReference>
<evidence type="ECO:0000259" key="6">
    <source>
        <dbReference type="PROSITE" id="PS50110"/>
    </source>
</evidence>
<accession>A0A3D9JM97</accession>
<dbReference type="PROSITE" id="PS50887">
    <property type="entry name" value="GGDEF"/>
    <property type="match status" value="1"/>
</dbReference>
<keyword evidence="1" id="KW-0805">Transcription regulation</keyword>
<keyword evidence="4" id="KW-0597">Phosphoprotein</keyword>
<organism evidence="8 9">
    <name type="scientific">Cohnella phaseoli</name>
    <dbReference type="NCBI Taxonomy" id="456490"/>
    <lineage>
        <taxon>Bacteria</taxon>
        <taxon>Bacillati</taxon>
        <taxon>Bacillota</taxon>
        <taxon>Bacilli</taxon>
        <taxon>Bacillales</taxon>
        <taxon>Paenibacillaceae</taxon>
        <taxon>Cohnella</taxon>
    </lineage>
</organism>
<dbReference type="SUPFAM" id="SSF52172">
    <property type="entry name" value="CheY-like"/>
    <property type="match status" value="1"/>
</dbReference>
<reference evidence="8 9" key="1">
    <citation type="submission" date="2018-07" db="EMBL/GenBank/DDBJ databases">
        <title>Genomic Encyclopedia of Type Strains, Phase III (KMG-III): the genomes of soil and plant-associated and newly described type strains.</title>
        <authorList>
            <person name="Whitman W."/>
        </authorList>
    </citation>
    <scope>NUCLEOTIDE SEQUENCE [LARGE SCALE GENOMIC DNA]</scope>
    <source>
        <strain evidence="8 9">CECT 7287</strain>
    </source>
</reference>
<dbReference type="InterPro" id="IPR011006">
    <property type="entry name" value="CheY-like_superfamily"/>
</dbReference>
<dbReference type="SMART" id="SM00342">
    <property type="entry name" value="HTH_ARAC"/>
    <property type="match status" value="1"/>
</dbReference>
<evidence type="ECO:0000313" key="8">
    <source>
        <dbReference type="EMBL" id="RED75105.1"/>
    </source>
</evidence>
<dbReference type="Gene3D" id="3.40.50.2300">
    <property type="match status" value="1"/>
</dbReference>
<dbReference type="InterPro" id="IPR009057">
    <property type="entry name" value="Homeodomain-like_sf"/>
</dbReference>
<name>A0A3D9JM97_9BACL</name>
<keyword evidence="9" id="KW-1185">Reference proteome</keyword>
<keyword evidence="3" id="KW-0804">Transcription</keyword>
<evidence type="ECO:0000313" key="9">
    <source>
        <dbReference type="Proteomes" id="UP000256977"/>
    </source>
</evidence>
<dbReference type="GO" id="GO:0000160">
    <property type="term" value="P:phosphorelay signal transduction system"/>
    <property type="evidence" value="ECO:0007669"/>
    <property type="project" value="InterPro"/>
</dbReference>
<evidence type="ECO:0000259" key="5">
    <source>
        <dbReference type="PROSITE" id="PS01124"/>
    </source>
</evidence>
<sequence>MKLFIVDDEKAVRDYVVSLPAWDRLGCRIVGQAADGWEAYETIAGTKGDAPDVLITDIRMPYMDGIELTRRVLEEFPEMKVIFLTAYGEFEYAKQAVKLGAVDFITKPFHEDELVERVKWIKDHRLDRRRPEWVQQEEWIRTLLNPAMSDGEKPGSLGKPEAMNQAAVFLSIEIDNAGILEDTGNPFSNLALREIIADVMSLYPHLYWSALSPSGVYLVLFMLPDVSKEQSAHEAMEIARHLLDAIRASLAFSVSIGISDRLSSARELRKGLDEARSCLDYRMLIGRNSIVAYSAMLSMREQKREQSETKRSELSDLLRRGDEIFVSEYLRTLNRTFLMEGLSKTRIQEACTEIVETAGQVLHSFGIQQSPEETVAVRKSVLAFTVLSDLMTYMEQFLKKTATLVGHARQSSSAQYIDSAMKFIECRYMEDITLQMLADELFVNYSYLSRLIKKETGRNFRDLLWEHRIEVAKEKLTTTNLKHYEVAYAVGFKDAAHFSQLFKKTTGKTPGDYKG</sequence>
<dbReference type="SUPFAM" id="SSF46689">
    <property type="entry name" value="Homeodomain-like"/>
    <property type="match status" value="1"/>
</dbReference>
<dbReference type="CDD" id="cd17536">
    <property type="entry name" value="REC_YesN-like"/>
    <property type="match status" value="1"/>
</dbReference>
<evidence type="ECO:0000256" key="2">
    <source>
        <dbReference type="ARBA" id="ARBA00023125"/>
    </source>
</evidence>
<evidence type="ECO:0000256" key="3">
    <source>
        <dbReference type="ARBA" id="ARBA00023163"/>
    </source>
</evidence>
<dbReference type="EMBL" id="QRDZ01000017">
    <property type="protein sequence ID" value="RED75105.1"/>
    <property type="molecule type" value="Genomic_DNA"/>
</dbReference>
<dbReference type="PROSITE" id="PS01124">
    <property type="entry name" value="HTH_ARAC_FAMILY_2"/>
    <property type="match status" value="1"/>
</dbReference>
<dbReference type="InterPro" id="IPR001789">
    <property type="entry name" value="Sig_transdc_resp-reg_receiver"/>
</dbReference>
<protein>
    <submittedName>
        <fullName evidence="8">YesN/AraC family two-component response regulator</fullName>
    </submittedName>
</protein>
<dbReference type="Pfam" id="PF00072">
    <property type="entry name" value="Response_reg"/>
    <property type="match status" value="1"/>
</dbReference>
<gene>
    <name evidence="8" type="ORF">DFP98_11777</name>
</gene>
<dbReference type="InterPro" id="IPR018060">
    <property type="entry name" value="HTH_AraC"/>
</dbReference>
<dbReference type="Proteomes" id="UP000256977">
    <property type="component" value="Unassembled WGS sequence"/>
</dbReference>
<evidence type="ECO:0000259" key="7">
    <source>
        <dbReference type="PROSITE" id="PS50887"/>
    </source>
</evidence>
<dbReference type="OrthoDB" id="2495103at2"/>
<feature type="modified residue" description="4-aspartylphosphate" evidence="4">
    <location>
        <position position="57"/>
    </location>
</feature>
<dbReference type="PANTHER" id="PTHR43280:SF35">
    <property type="entry name" value="RESPONSE REGULATOR"/>
    <property type="match status" value="1"/>
</dbReference>